<dbReference type="RefSeq" id="XP_002910570.1">
    <property type="nucleotide sequence ID" value="XM_002910524.1"/>
</dbReference>
<dbReference type="Proteomes" id="UP000001861">
    <property type="component" value="Unassembled WGS sequence"/>
</dbReference>
<reference evidence="1 2" key="1">
    <citation type="journal article" date="2010" name="Proc. Natl. Acad. Sci. U.S.A.">
        <title>Insights into evolution of multicellular fungi from the assembled chromosomes of the mushroom Coprinopsis cinerea (Coprinus cinereus).</title>
        <authorList>
            <person name="Stajich J.E."/>
            <person name="Wilke S.K."/>
            <person name="Ahren D."/>
            <person name="Au C.H."/>
            <person name="Birren B.W."/>
            <person name="Borodovsky M."/>
            <person name="Burns C."/>
            <person name="Canback B."/>
            <person name="Casselton L.A."/>
            <person name="Cheng C.K."/>
            <person name="Deng J."/>
            <person name="Dietrich F.S."/>
            <person name="Fargo D.C."/>
            <person name="Farman M.L."/>
            <person name="Gathman A.C."/>
            <person name="Goldberg J."/>
            <person name="Guigo R."/>
            <person name="Hoegger P.J."/>
            <person name="Hooker J.B."/>
            <person name="Huggins A."/>
            <person name="James T.Y."/>
            <person name="Kamada T."/>
            <person name="Kilaru S."/>
            <person name="Kodira C."/>
            <person name="Kues U."/>
            <person name="Kupfer D."/>
            <person name="Kwan H.S."/>
            <person name="Lomsadze A."/>
            <person name="Li W."/>
            <person name="Lilly W.W."/>
            <person name="Ma L.J."/>
            <person name="Mackey A.J."/>
            <person name="Manning G."/>
            <person name="Martin F."/>
            <person name="Muraguchi H."/>
            <person name="Natvig D.O."/>
            <person name="Palmerini H."/>
            <person name="Ramesh M.A."/>
            <person name="Rehmeyer C.J."/>
            <person name="Roe B.A."/>
            <person name="Shenoy N."/>
            <person name="Stanke M."/>
            <person name="Ter-Hovhannisyan V."/>
            <person name="Tunlid A."/>
            <person name="Velagapudi R."/>
            <person name="Vision T.J."/>
            <person name="Zeng Q."/>
            <person name="Zolan M.E."/>
            <person name="Pukkila P.J."/>
        </authorList>
    </citation>
    <scope>NUCLEOTIDE SEQUENCE [LARGE SCALE GENOMIC DNA]</scope>
    <source>
        <strain evidence="2">Okayama-7 / 130 / ATCC MYA-4618 / FGSC 9003</strain>
    </source>
</reference>
<dbReference type="AlphaFoldDB" id="D6RPJ0"/>
<gene>
    <name evidence="1" type="ORF">CC1G_15205</name>
</gene>
<dbReference type="EMBL" id="AACS02000009">
    <property type="protein sequence ID" value="EFI27076.1"/>
    <property type="molecule type" value="Genomic_DNA"/>
</dbReference>
<proteinExistence type="predicted"/>
<keyword evidence="2" id="KW-1185">Reference proteome</keyword>
<dbReference type="OrthoDB" id="10679838at2759"/>
<dbReference type="InParanoid" id="D6RPJ0"/>
<dbReference type="KEGG" id="cci:CC1G_15205"/>
<organism evidence="1 2">
    <name type="scientific">Coprinopsis cinerea (strain Okayama-7 / 130 / ATCC MYA-4618 / FGSC 9003)</name>
    <name type="common">Inky cap fungus</name>
    <name type="synonym">Hormographiella aspergillata</name>
    <dbReference type="NCBI Taxonomy" id="240176"/>
    <lineage>
        <taxon>Eukaryota</taxon>
        <taxon>Fungi</taxon>
        <taxon>Dikarya</taxon>
        <taxon>Basidiomycota</taxon>
        <taxon>Agaricomycotina</taxon>
        <taxon>Agaricomycetes</taxon>
        <taxon>Agaricomycetidae</taxon>
        <taxon>Agaricales</taxon>
        <taxon>Agaricineae</taxon>
        <taxon>Psathyrellaceae</taxon>
        <taxon>Coprinopsis</taxon>
    </lineage>
</organism>
<dbReference type="VEuPathDB" id="FungiDB:CC1G_15205"/>
<evidence type="ECO:0008006" key="3">
    <source>
        <dbReference type="Google" id="ProtNLM"/>
    </source>
</evidence>
<comment type="caution">
    <text evidence="1">The sequence shown here is derived from an EMBL/GenBank/DDBJ whole genome shotgun (WGS) entry which is preliminary data.</text>
</comment>
<evidence type="ECO:0000313" key="2">
    <source>
        <dbReference type="Proteomes" id="UP000001861"/>
    </source>
</evidence>
<name>D6RPJ0_COPC7</name>
<evidence type="ECO:0000313" key="1">
    <source>
        <dbReference type="EMBL" id="EFI27076.1"/>
    </source>
</evidence>
<protein>
    <recommendedName>
        <fullName evidence="3">F-box domain-containing protein</fullName>
    </recommendedName>
</protein>
<dbReference type="GeneID" id="9379094"/>
<accession>D6RPJ0</accession>
<dbReference type="HOGENOM" id="CLU_053548_0_0_1"/>
<sequence length="423" mass="48035">MALPVDILYSIFDHLAHDRCTLRAGSITTKVLTAHCQRYLFRSASFDLEVGPIPKFAQALEEKPILGTYVKDFGAIFPGSYVDLHPGDDGRNAIEFLARVLSRLTELESLRLESTYDGERIQEAIHRSESLFSPITSRNLRKIELVGMCIHIPTSGLGRFQKLDTLALIECRPWTLSMGDPGEMLKIGELVYEGDRAYLDSVVTALEPSSFRHFHFASNILLDRLMAIELLSRSAMNLTSFTYAVPGWSAGGLHTDDSGFSFFARQNIPVLSSLGALKTFKFQVLGDDLNDDLAYTGTQYTTLPEFIVSSLTSDAVAAIPNLTTLEIRIMSLWNMVLFYRLNKYWKQIEEHLLDHPLPRLQTLRIHLNLSEEWKKQEGFDEGKVYTYTRDAVQLAFGKLERKGIVVEVTTDFDQDYWRRHYSS</sequence>